<organism evidence="2 3">
    <name type="scientific">Clostridium facile</name>
    <dbReference type="NCBI Taxonomy" id="2763035"/>
    <lineage>
        <taxon>Bacteria</taxon>
        <taxon>Bacillati</taxon>
        <taxon>Bacillota</taxon>
        <taxon>Clostridia</taxon>
        <taxon>Eubacteriales</taxon>
        <taxon>Clostridiaceae</taxon>
        <taxon>Clostridium</taxon>
    </lineage>
</organism>
<feature type="transmembrane region" description="Helical" evidence="1">
    <location>
        <begin position="101"/>
        <end position="121"/>
    </location>
</feature>
<keyword evidence="1" id="KW-0812">Transmembrane</keyword>
<feature type="transmembrane region" description="Helical" evidence="1">
    <location>
        <begin position="127"/>
        <end position="146"/>
    </location>
</feature>
<name>A0ABR7IPS4_9CLOT</name>
<sequence length="153" mass="17799">MGFLYTNKFDIISHKTGETIIQIINRNTVPVTRDPFRIYSSNPYDNFLYYGKSYWNGFCVSPVSESFFQVYFPPNIIGVLDRKEDKTILHITMKLDRFAKIFLALITAGSLLFFLLLITVMKCDILLSIKLPAMVLAFHIIAQIIFRIQIKKY</sequence>
<keyword evidence="1" id="KW-0472">Membrane</keyword>
<proteinExistence type="predicted"/>
<keyword evidence="1" id="KW-1133">Transmembrane helix</keyword>
<evidence type="ECO:0000313" key="3">
    <source>
        <dbReference type="Proteomes" id="UP000649151"/>
    </source>
</evidence>
<protein>
    <submittedName>
        <fullName evidence="2">Uncharacterized protein</fullName>
    </submittedName>
</protein>
<evidence type="ECO:0000313" key="2">
    <source>
        <dbReference type="EMBL" id="MBC5787123.1"/>
    </source>
</evidence>
<keyword evidence="3" id="KW-1185">Reference proteome</keyword>
<dbReference type="RefSeq" id="WP_186996212.1">
    <property type="nucleotide sequence ID" value="NZ_JACOQK010000001.1"/>
</dbReference>
<dbReference type="Proteomes" id="UP000649151">
    <property type="component" value="Unassembled WGS sequence"/>
</dbReference>
<comment type="caution">
    <text evidence="2">The sequence shown here is derived from an EMBL/GenBank/DDBJ whole genome shotgun (WGS) entry which is preliminary data.</text>
</comment>
<reference evidence="2 3" key="1">
    <citation type="submission" date="2020-08" db="EMBL/GenBank/DDBJ databases">
        <title>Genome public.</title>
        <authorList>
            <person name="Liu C."/>
            <person name="Sun Q."/>
        </authorList>
    </citation>
    <scope>NUCLEOTIDE SEQUENCE [LARGE SCALE GENOMIC DNA]</scope>
    <source>
        <strain evidence="2 3">NSJ-27</strain>
    </source>
</reference>
<gene>
    <name evidence="2" type="ORF">H8Z77_03675</name>
</gene>
<accession>A0ABR7IPS4</accession>
<dbReference type="EMBL" id="JACOQK010000001">
    <property type="protein sequence ID" value="MBC5787123.1"/>
    <property type="molecule type" value="Genomic_DNA"/>
</dbReference>
<evidence type="ECO:0000256" key="1">
    <source>
        <dbReference type="SAM" id="Phobius"/>
    </source>
</evidence>